<dbReference type="Proteomes" id="UP001497512">
    <property type="component" value="Chromosome 17"/>
</dbReference>
<dbReference type="Pfam" id="PF14750">
    <property type="entry name" value="INTS2"/>
    <property type="match status" value="2"/>
</dbReference>
<accession>A0ABP0TZ42</accession>
<protein>
    <submittedName>
        <fullName evidence="1">Uncharacterized protein</fullName>
    </submittedName>
</protein>
<evidence type="ECO:0000313" key="1">
    <source>
        <dbReference type="EMBL" id="CAK9208578.1"/>
    </source>
</evidence>
<dbReference type="PANTHER" id="PTHR28608:SF1">
    <property type="entry name" value="INTEGRATOR COMPLEX SUBUNIT 2"/>
    <property type="match status" value="1"/>
</dbReference>
<proteinExistence type="predicted"/>
<keyword evidence="2" id="KW-1185">Reference proteome</keyword>
<dbReference type="PANTHER" id="PTHR28608">
    <property type="entry name" value="INTEGRATOR COMPLEX SUBUNIT 2"/>
    <property type="match status" value="1"/>
</dbReference>
<gene>
    <name evidence="1" type="ORF">CSSPTR1EN2_LOCUS9253</name>
</gene>
<evidence type="ECO:0000313" key="2">
    <source>
        <dbReference type="Proteomes" id="UP001497512"/>
    </source>
</evidence>
<dbReference type="EMBL" id="OZ019909">
    <property type="protein sequence ID" value="CAK9208578.1"/>
    <property type="molecule type" value="Genomic_DNA"/>
</dbReference>
<dbReference type="InterPro" id="IPR029321">
    <property type="entry name" value="INTS2"/>
</dbReference>
<reference evidence="1" key="1">
    <citation type="submission" date="2024-02" db="EMBL/GenBank/DDBJ databases">
        <authorList>
            <consortium name="ELIXIR-Norway"/>
            <consortium name="Elixir Norway"/>
        </authorList>
    </citation>
    <scope>NUCLEOTIDE SEQUENCE</scope>
</reference>
<name>A0ABP0TZ42_9BRYO</name>
<organism evidence="1 2">
    <name type="scientific">Sphagnum troendelagicum</name>
    <dbReference type="NCBI Taxonomy" id="128251"/>
    <lineage>
        <taxon>Eukaryota</taxon>
        <taxon>Viridiplantae</taxon>
        <taxon>Streptophyta</taxon>
        <taxon>Embryophyta</taxon>
        <taxon>Bryophyta</taxon>
        <taxon>Sphagnophytina</taxon>
        <taxon>Sphagnopsida</taxon>
        <taxon>Sphagnales</taxon>
        <taxon>Sphagnaceae</taxon>
        <taxon>Sphagnum</taxon>
    </lineage>
</organism>
<sequence>MAGKVIDFLQLGANHGPVEVLEKSVAVGFLPSLALAATQVPPLTVPLLSSLVSHPQTPRALLYASLDYGEIALAVEQAEGAGDFCLREEESSYHPLAGETSEKQWEWTEDEDDEIAGMDECDAFQQGDEIERAKLALISLRKRAAAFSIRRSLSNNNLQEDSIEQQGDDEGSSIWSNEACLPELLCLLPVVVSCCPSLCLPEQLVKGLLTARYSCLLLAATLANNPSLADQATLFLAQFLKVQADFSDAGPNSLLLQESTLTPTTAAAKTSSGVIHQHGGFVPSQTCLSAAPTDCANAALQTLISLCQLAPSFASTCRDALVHTGTLLEMVLHITEEVLHDELEFLSRLIFSKEATSQWILSHLGARQRARDSLVLPPLGKKKATSGIETDSVSEKEGSVARIRAALLADARSTCQKMGWGGRLHAHVRLYCVLVRAGDLSPTHEEVEFWLKALATSLGQPEFVSERTLQLGIAFVCLVPGLSGPSTRNTFHAAMGRLLRAAIMPGPLLYTPLNIILAVWVAVQLLLRKFADIAVLVREAVGMHVTVPNALMRDVAEAASGAGVIADPSLVTNAVAGLRPHLTVGGNKKQQDLALKCMEQLIHANTFNFSRYSVDISNALMHILSFAQEPIHPLLPQLVHSYAEMSTTVPRGRGPPPPFRMRPFSHEWLMTATAPACQMLSHESSSCSIWCKVQAENVASGAASQKRGLLERCSFKHVDLRASGDPVATASLAVYYMLCREQISRNIGVDAGCNSWESSQSEPGEEGNWAELLACLPLRPLLLYMEEHWIAYEHLLPQWLAVASIAFPERFLVPALIQDSSNSINSSIQIVHGVPTTADLGWVGPTLIPRVEDLAEDLGVDPLYVVLKNSDLDIDSWHDGDKHDVKYVDILLASLKNALKEPLPTLKILQVLGRDSSKQTAISAKFNKNMCSGHSKACGAEAAVVKELVPLLLDPACPRVLQDSFCSWWQSLPSSTTEYLVPLFVKSLQDPTDSLSNADGHLSKTMGLISQRNKGSQLEALSSSCLPTEPLGLLACSAAVFRTPLLGIMLDLMVELLAASRRICQAVATEGGRDGGIKREEVAAALVAQDSAVCQILLEGCLPVAAIGDDEKTGPLLEARSLVCATISSLLHTSPLLLKLLHFQGYDPILVPMMVKGVPTMVQCLDFIGELLQLPSQQCQVFGVVLAVHIACSHTSLPQSIAAAHQTVAHVSQMLKKVVGSAGFLQEVLSPLAQCAAAFPVLAPHVVAVIQSCAQTGGPLARSGPARDPSLLAASIMAFKQLIDRKLLPGRAPLSMARD</sequence>